<proteinExistence type="inferred from homology"/>
<keyword evidence="4" id="KW-0833">Ubl conjugation pathway</keyword>
<dbReference type="PANTHER" id="PTHR46896:SF3">
    <property type="entry name" value="FI06413P-RELATED"/>
    <property type="match status" value="1"/>
</dbReference>
<feature type="domain" description="Ubiquitin-like protease family profile" evidence="7">
    <location>
        <begin position="382"/>
        <end position="541"/>
    </location>
</feature>
<evidence type="ECO:0000313" key="9">
    <source>
        <dbReference type="Proteomes" id="UP000479190"/>
    </source>
</evidence>
<dbReference type="PANTHER" id="PTHR46896">
    <property type="entry name" value="SENTRIN-SPECIFIC PROTEASE"/>
    <property type="match status" value="1"/>
</dbReference>
<dbReference type="SUPFAM" id="SSF54001">
    <property type="entry name" value="Cysteine proteinases"/>
    <property type="match status" value="1"/>
</dbReference>
<evidence type="ECO:0000256" key="6">
    <source>
        <dbReference type="SAM" id="MobiDB-lite"/>
    </source>
</evidence>
<protein>
    <recommendedName>
        <fullName evidence="7">Ubiquitin-like protease family profile domain-containing protein</fullName>
    </recommendedName>
</protein>
<sequence>MFSLKHIQSLYGISAQAHKHVSVLFHVVIVKSLIFTHITICKFQLVLRSEIKKLVTIPAHARIQFVTRMTRVKIKSAPECDSVRKKRGSRLSRVQGRIGAAAAAHRVVAQPEVRARSPVMLCCSTRRYSTIRGQIMQAAMPTLRAARRAQQIIIYRRRRDDKSRLHYYTYTSAIHNTSRAMARETSRAICVDMTTLPRIFGRHSVYLFYIDFVDRATATMSYARVYYTRRELKHTLFGTVDAYFYDSRRCNFNRVGTNIHENGAKSTSKSSRVDRHRLIRRRRRAANNFAEFVRIDDTDVVALRPRLASDIVDSQPSNGVVRPRPRYHNSRLPGGGVRALQVPADPCCKTRVPHQPESVALQIGGHIESIITYPEGAQSGGFTIRVSDYKCLDDGAYLNDVMIDFCLKYFFDKILLDENRKRTFVFSSFFYQNIVPGPNQNSKDCHEKVKRWTKSINIFTKDFIIIPINLKPCILIFDSMQQDRGDVFTPILNYLTHEYEAQLHETFQFSMNNMGVDTVVVPAQRNSWNCGLFALEYVERFYTKNYWHGDVRSPRVNRFLIQSRTYGISVAARTAIMQKVANEYIEVAAAGHTSHPHHPQ</sequence>
<keyword evidence="9" id="KW-1185">Reference proteome</keyword>
<gene>
    <name evidence="8" type="ORF">TBRA_LOCUS12326</name>
</gene>
<name>A0A6H5ISS6_9HYME</name>
<evidence type="ECO:0000256" key="5">
    <source>
        <dbReference type="ARBA" id="ARBA00022801"/>
    </source>
</evidence>
<keyword evidence="2" id="KW-0597">Phosphoprotein</keyword>
<dbReference type="PROSITE" id="PS50600">
    <property type="entry name" value="ULP_PROTEASE"/>
    <property type="match status" value="1"/>
</dbReference>
<dbReference type="InterPro" id="IPR038765">
    <property type="entry name" value="Papain-like_cys_pep_sf"/>
</dbReference>
<evidence type="ECO:0000256" key="3">
    <source>
        <dbReference type="ARBA" id="ARBA00022670"/>
    </source>
</evidence>
<keyword evidence="3" id="KW-0645">Protease</keyword>
<dbReference type="GO" id="GO:0070139">
    <property type="term" value="F:SUMO-specific endopeptidase activity"/>
    <property type="evidence" value="ECO:0007669"/>
    <property type="project" value="TreeGrafter"/>
</dbReference>
<evidence type="ECO:0000256" key="1">
    <source>
        <dbReference type="ARBA" id="ARBA00005234"/>
    </source>
</evidence>
<dbReference type="OrthoDB" id="442460at2759"/>
<dbReference type="AlphaFoldDB" id="A0A6H5ISS6"/>
<feature type="region of interest" description="Disordered" evidence="6">
    <location>
        <begin position="314"/>
        <end position="335"/>
    </location>
</feature>
<reference evidence="8 9" key="1">
    <citation type="submission" date="2020-02" db="EMBL/GenBank/DDBJ databases">
        <authorList>
            <person name="Ferguson B K."/>
        </authorList>
    </citation>
    <scope>NUCLEOTIDE SEQUENCE [LARGE SCALE GENOMIC DNA]</scope>
</reference>
<evidence type="ECO:0000256" key="2">
    <source>
        <dbReference type="ARBA" id="ARBA00022553"/>
    </source>
</evidence>
<evidence type="ECO:0000313" key="8">
    <source>
        <dbReference type="EMBL" id="CAB0040630.1"/>
    </source>
</evidence>
<dbReference type="Pfam" id="PF02902">
    <property type="entry name" value="Peptidase_C48"/>
    <property type="match status" value="1"/>
</dbReference>
<evidence type="ECO:0000259" key="7">
    <source>
        <dbReference type="PROSITE" id="PS50600"/>
    </source>
</evidence>
<organism evidence="8 9">
    <name type="scientific">Trichogramma brassicae</name>
    <dbReference type="NCBI Taxonomy" id="86971"/>
    <lineage>
        <taxon>Eukaryota</taxon>
        <taxon>Metazoa</taxon>
        <taxon>Ecdysozoa</taxon>
        <taxon>Arthropoda</taxon>
        <taxon>Hexapoda</taxon>
        <taxon>Insecta</taxon>
        <taxon>Pterygota</taxon>
        <taxon>Neoptera</taxon>
        <taxon>Endopterygota</taxon>
        <taxon>Hymenoptera</taxon>
        <taxon>Apocrita</taxon>
        <taxon>Proctotrupomorpha</taxon>
        <taxon>Chalcidoidea</taxon>
        <taxon>Trichogrammatidae</taxon>
        <taxon>Trichogramma</taxon>
    </lineage>
</organism>
<accession>A0A6H5ISS6</accession>
<dbReference type="EMBL" id="CADCXV010001039">
    <property type="protein sequence ID" value="CAB0040630.1"/>
    <property type="molecule type" value="Genomic_DNA"/>
</dbReference>
<dbReference type="Gene3D" id="3.40.395.10">
    <property type="entry name" value="Adenoviral Proteinase, Chain A"/>
    <property type="match status" value="1"/>
</dbReference>
<dbReference type="InterPro" id="IPR051947">
    <property type="entry name" value="Sentrin-specific_protease"/>
</dbReference>
<dbReference type="GO" id="GO:0016926">
    <property type="term" value="P:protein desumoylation"/>
    <property type="evidence" value="ECO:0007669"/>
    <property type="project" value="TreeGrafter"/>
</dbReference>
<evidence type="ECO:0000256" key="4">
    <source>
        <dbReference type="ARBA" id="ARBA00022786"/>
    </source>
</evidence>
<dbReference type="GO" id="GO:0006508">
    <property type="term" value="P:proteolysis"/>
    <property type="evidence" value="ECO:0007669"/>
    <property type="project" value="UniProtKB-KW"/>
</dbReference>
<dbReference type="Proteomes" id="UP000479190">
    <property type="component" value="Unassembled WGS sequence"/>
</dbReference>
<keyword evidence="5" id="KW-0378">Hydrolase</keyword>
<dbReference type="GO" id="GO:0005634">
    <property type="term" value="C:nucleus"/>
    <property type="evidence" value="ECO:0007669"/>
    <property type="project" value="TreeGrafter"/>
</dbReference>
<dbReference type="GO" id="GO:0005737">
    <property type="term" value="C:cytoplasm"/>
    <property type="evidence" value="ECO:0007669"/>
    <property type="project" value="TreeGrafter"/>
</dbReference>
<dbReference type="InterPro" id="IPR003653">
    <property type="entry name" value="Peptidase_C48_C"/>
</dbReference>
<comment type="similarity">
    <text evidence="1">Belongs to the peptidase C48 family.</text>
</comment>